<proteinExistence type="predicted"/>
<keyword evidence="3" id="KW-1185">Reference proteome</keyword>
<gene>
    <name evidence="2" type="ORF">SO802_028752</name>
</gene>
<evidence type="ECO:0000313" key="2">
    <source>
        <dbReference type="EMBL" id="KAK9988513.1"/>
    </source>
</evidence>
<dbReference type="Proteomes" id="UP001459277">
    <property type="component" value="Unassembled WGS sequence"/>
</dbReference>
<reference evidence="2 3" key="1">
    <citation type="submission" date="2024-01" db="EMBL/GenBank/DDBJ databases">
        <title>A telomere-to-telomere, gap-free genome of sweet tea (Lithocarpus litseifolius).</title>
        <authorList>
            <person name="Zhou J."/>
        </authorList>
    </citation>
    <scope>NUCLEOTIDE SEQUENCE [LARGE SCALE GENOMIC DNA]</scope>
    <source>
        <strain evidence="2">Zhou-2022a</strain>
        <tissue evidence="2">Leaf</tissue>
    </source>
</reference>
<organism evidence="2 3">
    <name type="scientific">Lithocarpus litseifolius</name>
    <dbReference type="NCBI Taxonomy" id="425828"/>
    <lineage>
        <taxon>Eukaryota</taxon>
        <taxon>Viridiplantae</taxon>
        <taxon>Streptophyta</taxon>
        <taxon>Embryophyta</taxon>
        <taxon>Tracheophyta</taxon>
        <taxon>Spermatophyta</taxon>
        <taxon>Magnoliopsida</taxon>
        <taxon>eudicotyledons</taxon>
        <taxon>Gunneridae</taxon>
        <taxon>Pentapetalae</taxon>
        <taxon>rosids</taxon>
        <taxon>fabids</taxon>
        <taxon>Fagales</taxon>
        <taxon>Fagaceae</taxon>
        <taxon>Lithocarpus</taxon>
    </lineage>
</organism>
<name>A0AAW2BSP2_9ROSI</name>
<evidence type="ECO:0000256" key="1">
    <source>
        <dbReference type="SAM" id="MobiDB-lite"/>
    </source>
</evidence>
<sequence length="86" mass="9747">MKKREVFLSLKRDLAKAVQASFVAEEWVDHALSKSQDKETKRAAADKALDEVEKRYNESLFHLAEAERGRKSAEAALGEAERQAEE</sequence>
<dbReference type="AlphaFoldDB" id="A0AAW2BSP2"/>
<evidence type="ECO:0000313" key="3">
    <source>
        <dbReference type="Proteomes" id="UP001459277"/>
    </source>
</evidence>
<accession>A0AAW2BSP2</accession>
<feature type="region of interest" description="Disordered" evidence="1">
    <location>
        <begin position="67"/>
        <end position="86"/>
    </location>
</feature>
<dbReference type="EMBL" id="JAZDWU010000010">
    <property type="protein sequence ID" value="KAK9988513.1"/>
    <property type="molecule type" value="Genomic_DNA"/>
</dbReference>
<comment type="caution">
    <text evidence="2">The sequence shown here is derived from an EMBL/GenBank/DDBJ whole genome shotgun (WGS) entry which is preliminary data.</text>
</comment>
<protein>
    <submittedName>
        <fullName evidence="2">Uncharacterized protein</fullName>
    </submittedName>
</protein>